<accession>A0A388LN95</accession>
<evidence type="ECO:0000256" key="3">
    <source>
        <dbReference type="SAM" id="MobiDB-lite"/>
    </source>
</evidence>
<feature type="compositionally biased region" description="Low complexity" evidence="3">
    <location>
        <begin position="72"/>
        <end position="89"/>
    </location>
</feature>
<dbReference type="Gramene" id="GBG83739">
    <property type="protein sequence ID" value="GBG83739"/>
    <property type="gene ID" value="CBR_g37540"/>
</dbReference>
<dbReference type="SUPFAM" id="SSF53300">
    <property type="entry name" value="vWA-like"/>
    <property type="match status" value="1"/>
</dbReference>
<feature type="region of interest" description="Disordered" evidence="3">
    <location>
        <begin position="1"/>
        <end position="44"/>
    </location>
</feature>
<organism evidence="5 6">
    <name type="scientific">Chara braunii</name>
    <name type="common">Braun's stonewort</name>
    <dbReference type="NCBI Taxonomy" id="69332"/>
    <lineage>
        <taxon>Eukaryota</taxon>
        <taxon>Viridiplantae</taxon>
        <taxon>Streptophyta</taxon>
        <taxon>Charophyceae</taxon>
        <taxon>Charales</taxon>
        <taxon>Characeae</taxon>
        <taxon>Chara</taxon>
    </lineage>
</organism>
<keyword evidence="2" id="KW-0677">Repeat</keyword>
<evidence type="ECO:0000256" key="1">
    <source>
        <dbReference type="ARBA" id="ARBA00009048"/>
    </source>
</evidence>
<dbReference type="SMART" id="SM00239">
    <property type="entry name" value="C2"/>
    <property type="match status" value="2"/>
</dbReference>
<feature type="compositionally biased region" description="Basic and acidic residues" evidence="3">
    <location>
        <begin position="1"/>
        <end position="26"/>
    </location>
</feature>
<comment type="caution">
    <text evidence="5">The sequence shown here is derived from an EMBL/GenBank/DDBJ whole genome shotgun (WGS) entry which is preliminary data.</text>
</comment>
<dbReference type="PROSITE" id="PS50004">
    <property type="entry name" value="C2"/>
    <property type="match status" value="2"/>
</dbReference>
<dbReference type="Gene3D" id="2.60.40.150">
    <property type="entry name" value="C2 domain"/>
    <property type="match status" value="2"/>
</dbReference>
<dbReference type="GO" id="GO:0005544">
    <property type="term" value="F:calcium-dependent phospholipid binding"/>
    <property type="evidence" value="ECO:0007669"/>
    <property type="project" value="InterPro"/>
</dbReference>
<dbReference type="Pfam" id="PF00168">
    <property type="entry name" value="C2"/>
    <property type="match status" value="2"/>
</dbReference>
<dbReference type="InterPro" id="IPR035892">
    <property type="entry name" value="C2_domain_sf"/>
</dbReference>
<dbReference type="GO" id="GO:0005886">
    <property type="term" value="C:plasma membrane"/>
    <property type="evidence" value="ECO:0007669"/>
    <property type="project" value="TreeGrafter"/>
</dbReference>
<dbReference type="Proteomes" id="UP000265515">
    <property type="component" value="Unassembled WGS sequence"/>
</dbReference>
<dbReference type="InterPro" id="IPR002035">
    <property type="entry name" value="VWF_A"/>
</dbReference>
<dbReference type="OrthoDB" id="5855668at2759"/>
<dbReference type="Pfam" id="PF07002">
    <property type="entry name" value="Copine"/>
    <property type="match status" value="1"/>
</dbReference>
<feature type="compositionally biased region" description="Low complexity" evidence="3">
    <location>
        <begin position="289"/>
        <end position="299"/>
    </location>
</feature>
<dbReference type="InterPro" id="IPR037768">
    <property type="entry name" value="C2B_Copine"/>
</dbReference>
<proteinExistence type="inferred from homology"/>
<dbReference type="InterPro" id="IPR010734">
    <property type="entry name" value="Copine_C"/>
</dbReference>
<gene>
    <name evidence="5" type="ORF">CBR_g37540</name>
</gene>
<feature type="compositionally biased region" description="Basic and acidic residues" evidence="3">
    <location>
        <begin position="438"/>
        <end position="464"/>
    </location>
</feature>
<feature type="region of interest" description="Disordered" evidence="3">
    <location>
        <begin position="285"/>
        <end position="315"/>
    </location>
</feature>
<dbReference type="EMBL" id="BFEA01000449">
    <property type="protein sequence ID" value="GBG83739.1"/>
    <property type="molecule type" value="Genomic_DNA"/>
</dbReference>
<evidence type="ECO:0000256" key="2">
    <source>
        <dbReference type="ARBA" id="ARBA00022737"/>
    </source>
</evidence>
<feature type="region of interest" description="Disordered" evidence="3">
    <location>
        <begin position="435"/>
        <end position="464"/>
    </location>
</feature>
<dbReference type="PANTHER" id="PTHR10857">
    <property type="entry name" value="COPINE"/>
    <property type="match status" value="1"/>
</dbReference>
<feature type="domain" description="C2" evidence="4">
    <location>
        <begin position="311"/>
        <end position="439"/>
    </location>
</feature>
<feature type="compositionally biased region" description="Low complexity" evidence="3">
    <location>
        <begin position="34"/>
        <end position="44"/>
    </location>
</feature>
<dbReference type="InterPro" id="IPR045052">
    <property type="entry name" value="Copine"/>
</dbReference>
<dbReference type="PANTHER" id="PTHR10857:SF106">
    <property type="entry name" value="C2 DOMAIN-CONTAINING PROTEIN"/>
    <property type="match status" value="1"/>
</dbReference>
<dbReference type="InterPro" id="IPR036465">
    <property type="entry name" value="vWFA_dom_sf"/>
</dbReference>
<sequence>MWPRRSWEEDHKTEATSRAQDDERGSTAEGVQLSATIQSSTSTTSASATVSSISSVCPMLTGTVGSSGKQPSIVSSFNRHSSSSSSTWSVPSHCSTSFHNVEATQTNKDCPATTGSWASSQQQQDSLVEVQRVEREEGFLIQISLRANNLLDKDLLSKSDPLAVVDLSETFTEAAPGWAEIGRTEVIMNNLNPAWMKSFTIMFHFESLQKLRFTVYDVDKFPKDRADTSSLDLSQQEFLGQTHCYVSELVKADGQVLTLDLEDRAPQQQSKSGVLDRSGLSRQLLPSWGSGRYGSSSSGGREGGEGSGKGKSPRGTLTIHMEEVNPLSNGTVTLEFKAENLEKMDYFGKSDPYLVISKLLEDGSLAPVHRTEVVRRDLNPKWDRFTISLQHLCNGDIERPLRFECFDYDRFTADDFIGSIDRSLKQVLKDAQSQTELPLRRESKKDRKKAAADKRKETVGKKGKYKADKNRGSLICVWCCIKYKKTFMKYLASGCDITFHVAVDFTASNGHPHHPTSLHYIDPQGDDSEGNAYQQAIRAVGHILEHYDMQRMYPAWGFGGRVAAGMVSHCFNLNGDPYDARVVGVKGILDAYRQAIRSVTLAGPTLFSPVITRSSEIAEAHWKECHSKYTGELKYSVLLILTDGVINDMEATISAIIKASSLPMSILIVGLGNADFSSMITLDSDDEPLQLNGNTAQRDIVQFVSMNTITSSLHLAQELLAELPGQVVQFMEWRLPEMSAASPPRDISAADDLSFPRAASVAADLSFPRADSAAADVSFSRTASAAADVSFPIGRVGKKAEETLQVGDRRLGDTDGHRTCLCGRSKTGGRLAPVRHARDKAKPREAARLRWRSEKILSATFEWVRKLKRCCKWARDDWATPTATGLAFVAEARLGGDWLLFNVHKIMRPGMTVSQAARGCKAQVAVRKDLLRNIRVVENFDFIIFSPTTEMHNLEIDPAERTWEIQGRAGSAAQRFNLLQYTARLGYRVRRRSANVHDTITQRWPSTQTLTPRSYRPSCGAWRWR</sequence>
<dbReference type="GO" id="GO:0071277">
    <property type="term" value="P:cellular response to calcium ion"/>
    <property type="evidence" value="ECO:0007669"/>
    <property type="project" value="TreeGrafter"/>
</dbReference>
<dbReference type="CDD" id="cd04047">
    <property type="entry name" value="C2B_Copine"/>
    <property type="match status" value="1"/>
</dbReference>
<dbReference type="STRING" id="69332.A0A388LN95"/>
<evidence type="ECO:0000313" key="5">
    <source>
        <dbReference type="EMBL" id="GBG83739.1"/>
    </source>
</evidence>
<evidence type="ECO:0000313" key="6">
    <source>
        <dbReference type="Proteomes" id="UP000265515"/>
    </source>
</evidence>
<feature type="region of interest" description="Disordered" evidence="3">
    <location>
        <begin position="64"/>
        <end position="89"/>
    </location>
</feature>
<name>A0A388LN95_CHABU</name>
<dbReference type="SMART" id="SM00327">
    <property type="entry name" value="VWA"/>
    <property type="match status" value="1"/>
</dbReference>
<comment type="similarity">
    <text evidence="1">Belongs to the copine family.</text>
</comment>
<dbReference type="InterPro" id="IPR000008">
    <property type="entry name" value="C2_dom"/>
</dbReference>
<protein>
    <recommendedName>
        <fullName evidence="4">C2 domain-containing protein</fullName>
    </recommendedName>
</protein>
<feature type="domain" description="C2" evidence="4">
    <location>
        <begin position="119"/>
        <end position="259"/>
    </location>
</feature>
<dbReference type="SUPFAM" id="SSF49562">
    <property type="entry name" value="C2 domain (Calcium/lipid-binding domain, CaLB)"/>
    <property type="match status" value="2"/>
</dbReference>
<evidence type="ECO:0000259" key="4">
    <source>
        <dbReference type="PROSITE" id="PS50004"/>
    </source>
</evidence>
<dbReference type="CDD" id="cd04048">
    <property type="entry name" value="C2A_Copine"/>
    <property type="match status" value="1"/>
</dbReference>
<dbReference type="AlphaFoldDB" id="A0A388LN95"/>
<reference evidence="5 6" key="1">
    <citation type="journal article" date="2018" name="Cell">
        <title>The Chara Genome: Secondary Complexity and Implications for Plant Terrestrialization.</title>
        <authorList>
            <person name="Nishiyama T."/>
            <person name="Sakayama H."/>
            <person name="Vries J.D."/>
            <person name="Buschmann H."/>
            <person name="Saint-Marcoux D."/>
            <person name="Ullrich K.K."/>
            <person name="Haas F.B."/>
            <person name="Vanderstraeten L."/>
            <person name="Becker D."/>
            <person name="Lang D."/>
            <person name="Vosolsobe S."/>
            <person name="Rombauts S."/>
            <person name="Wilhelmsson P.K.I."/>
            <person name="Janitza P."/>
            <person name="Kern R."/>
            <person name="Heyl A."/>
            <person name="Rumpler F."/>
            <person name="Villalobos L.I.A.C."/>
            <person name="Clay J.M."/>
            <person name="Skokan R."/>
            <person name="Toyoda A."/>
            <person name="Suzuki Y."/>
            <person name="Kagoshima H."/>
            <person name="Schijlen E."/>
            <person name="Tajeshwar N."/>
            <person name="Catarino B."/>
            <person name="Hetherington A.J."/>
            <person name="Saltykova A."/>
            <person name="Bonnot C."/>
            <person name="Breuninger H."/>
            <person name="Symeonidi A."/>
            <person name="Radhakrishnan G.V."/>
            <person name="Van Nieuwerburgh F."/>
            <person name="Deforce D."/>
            <person name="Chang C."/>
            <person name="Karol K.G."/>
            <person name="Hedrich R."/>
            <person name="Ulvskov P."/>
            <person name="Glockner G."/>
            <person name="Delwiche C.F."/>
            <person name="Petrasek J."/>
            <person name="Van de Peer Y."/>
            <person name="Friml J."/>
            <person name="Beilby M."/>
            <person name="Dolan L."/>
            <person name="Kohara Y."/>
            <person name="Sugano S."/>
            <person name="Fujiyama A."/>
            <person name="Delaux P.-M."/>
            <person name="Quint M."/>
            <person name="TheiBen G."/>
            <person name="Hagemann M."/>
            <person name="Harholt J."/>
            <person name="Dunand C."/>
            <person name="Zachgo S."/>
            <person name="Langdale J."/>
            <person name="Maumus F."/>
            <person name="Straeten D.V.D."/>
            <person name="Gould S.B."/>
            <person name="Rensing S.A."/>
        </authorList>
    </citation>
    <scope>NUCLEOTIDE SEQUENCE [LARGE SCALE GENOMIC DNA]</scope>
    <source>
        <strain evidence="5 6">S276</strain>
    </source>
</reference>
<keyword evidence="6" id="KW-1185">Reference proteome</keyword>